<keyword evidence="3" id="KW-1185">Reference proteome</keyword>
<dbReference type="Proteomes" id="UP000585474">
    <property type="component" value="Unassembled WGS sequence"/>
</dbReference>
<gene>
    <name evidence="2" type="ORF">Acr_25g0002600</name>
</gene>
<protein>
    <submittedName>
        <fullName evidence="2">Uncharacterized protein</fullName>
    </submittedName>
</protein>
<proteinExistence type="predicted"/>
<evidence type="ECO:0000313" key="3">
    <source>
        <dbReference type="Proteomes" id="UP000585474"/>
    </source>
</evidence>
<comment type="caution">
    <text evidence="2">The sequence shown here is derived from an EMBL/GenBank/DDBJ whole genome shotgun (WGS) entry which is preliminary data.</text>
</comment>
<name>A0A7J0GYJ9_9ERIC</name>
<dbReference type="AlphaFoldDB" id="A0A7J0GYJ9"/>
<dbReference type="EMBL" id="BJWL01000025">
    <property type="protein sequence ID" value="GFZ15851.1"/>
    <property type="molecule type" value="Genomic_DNA"/>
</dbReference>
<organism evidence="2 3">
    <name type="scientific">Actinidia rufa</name>
    <dbReference type="NCBI Taxonomy" id="165716"/>
    <lineage>
        <taxon>Eukaryota</taxon>
        <taxon>Viridiplantae</taxon>
        <taxon>Streptophyta</taxon>
        <taxon>Embryophyta</taxon>
        <taxon>Tracheophyta</taxon>
        <taxon>Spermatophyta</taxon>
        <taxon>Magnoliopsida</taxon>
        <taxon>eudicotyledons</taxon>
        <taxon>Gunneridae</taxon>
        <taxon>Pentapetalae</taxon>
        <taxon>asterids</taxon>
        <taxon>Ericales</taxon>
        <taxon>Actinidiaceae</taxon>
        <taxon>Actinidia</taxon>
    </lineage>
</organism>
<accession>A0A7J0GYJ9</accession>
<evidence type="ECO:0000256" key="1">
    <source>
        <dbReference type="SAM" id="MobiDB-lite"/>
    </source>
</evidence>
<reference evidence="2 3" key="1">
    <citation type="submission" date="2019-07" db="EMBL/GenBank/DDBJ databases">
        <title>De Novo Assembly of kiwifruit Actinidia rufa.</title>
        <authorList>
            <person name="Sugita-Konishi S."/>
            <person name="Sato K."/>
            <person name="Mori E."/>
            <person name="Abe Y."/>
            <person name="Kisaki G."/>
            <person name="Hamano K."/>
            <person name="Suezawa K."/>
            <person name="Otani M."/>
            <person name="Fukuda T."/>
            <person name="Manabe T."/>
            <person name="Gomi K."/>
            <person name="Tabuchi M."/>
            <person name="Akimitsu K."/>
            <person name="Kataoka I."/>
        </authorList>
    </citation>
    <scope>NUCLEOTIDE SEQUENCE [LARGE SCALE GENOMIC DNA]</scope>
    <source>
        <strain evidence="3">cv. Fuchu</strain>
    </source>
</reference>
<sequence>MTADGVMGRVHGSRRDPRKDEYGKISRGYRRHNWGDCHLEGFWKVLVEILSNLPRPRARRRQYPGSWRADEHFGGGSGELGGDDLARFHGLVLPRSRGFGDDVWQSNVMGLHGIDVWRCPLSPLGRDTHGEPFSLAPEAEHRTGRAPQLYTNNVGSLPNPYFCKAVDYSSFCRESPHPGLRLSVVTMPCKFRSVARHPLGLPSTSVSRLSFDGTSNIDYFTVIARLRWWFQLGMGKILLSPLPSWG</sequence>
<evidence type="ECO:0000313" key="2">
    <source>
        <dbReference type="EMBL" id="GFZ15851.1"/>
    </source>
</evidence>
<feature type="region of interest" description="Disordered" evidence="1">
    <location>
        <begin position="1"/>
        <end position="21"/>
    </location>
</feature>